<dbReference type="Proteomes" id="UP000061569">
    <property type="component" value="Chromosome"/>
</dbReference>
<dbReference type="EMBL" id="CP013140">
    <property type="protein sequence ID" value="ALN55773.1"/>
    <property type="molecule type" value="Genomic_DNA"/>
</dbReference>
<sequence>MIPYERERSLEDADRIIRASIARRGWCIDTDRLGDGLVTAKCFLLDGDGRVLAFGGGKGEPDAAYTGAVYEAVEHHYCKAATLPQQWDYPSAGSIAEDPRYAALPFLSALAEQPQRRLACRSYTAYSGDDTLPVPLFLSFPDYPGSPRATDPRDDFDYASALRFGSNSGTAIGGSFEEAALHGIGEIVERDAWSLFLIAHHLGGDARYGRWIEPASLPDELARAQRIAEARIGCALRLIDITTDLAYPAFIAVAERRLEDEVVYSHGCGASPYPRHAALRALSELVQCVDIKRDTEHLADLDRLSLELLAPYPRLRDCAMGEIDPRRLHRASWDFAEPARAAPRQLLPTVVADLRARGLPLYYAINHREGDDFCVVSSLSPELERFFLVTTGVAMAPGRRGQAFLRKLRRAEAGAGERALPAEA</sequence>
<name>A0A0S2DBL9_LYSEN</name>
<dbReference type="PANTHER" id="PTHR37809">
    <property type="entry name" value="RIBOSOMAL PROTEIN S12 METHYLTHIOTRANSFERASE ACCESSORY FACTOR YCAO"/>
    <property type="match status" value="1"/>
</dbReference>
<dbReference type="InterPro" id="IPR003776">
    <property type="entry name" value="YcaO-like_dom"/>
</dbReference>
<dbReference type="PANTHER" id="PTHR37809:SF1">
    <property type="entry name" value="RIBOSOMAL PROTEIN S12 METHYLTHIOTRANSFERASE ACCESSORY FACTOR YCAO"/>
    <property type="match status" value="1"/>
</dbReference>
<dbReference type="AlphaFoldDB" id="A0A0S2DBL9"/>
<proteinExistence type="predicted"/>
<dbReference type="PROSITE" id="PS51664">
    <property type="entry name" value="YCAO"/>
    <property type="match status" value="1"/>
</dbReference>
<dbReference type="Pfam" id="PF02624">
    <property type="entry name" value="YcaO"/>
    <property type="match status" value="1"/>
</dbReference>
<dbReference type="KEGG" id="lez:GLE_0415"/>
<accession>A0A0S2DBL9</accession>
<dbReference type="PATRIC" id="fig|69.6.peg.412"/>
<dbReference type="STRING" id="69.GLE_0415"/>
<evidence type="ECO:0000313" key="2">
    <source>
        <dbReference type="Proteomes" id="UP000061569"/>
    </source>
</evidence>
<reference evidence="1 2" key="1">
    <citation type="submission" date="2015-11" db="EMBL/GenBank/DDBJ databases">
        <title>Genome sequences of Lysobacter enzymogenes strain C3 and Lysobacter antibioticus ATCC 29479.</title>
        <authorList>
            <person name="Kobayashi D.Y."/>
        </authorList>
    </citation>
    <scope>NUCLEOTIDE SEQUENCE [LARGE SCALE GENOMIC DNA]</scope>
    <source>
        <strain evidence="1 2">C3</strain>
    </source>
</reference>
<protein>
    <submittedName>
        <fullName evidence="1">YcaO-like family</fullName>
    </submittedName>
</protein>
<gene>
    <name evidence="1" type="ORF">GLE_0415</name>
</gene>
<organism evidence="1 2">
    <name type="scientific">Lysobacter enzymogenes</name>
    <dbReference type="NCBI Taxonomy" id="69"/>
    <lineage>
        <taxon>Bacteria</taxon>
        <taxon>Pseudomonadati</taxon>
        <taxon>Pseudomonadota</taxon>
        <taxon>Gammaproteobacteria</taxon>
        <taxon>Lysobacterales</taxon>
        <taxon>Lysobacteraceae</taxon>
        <taxon>Lysobacter</taxon>
    </lineage>
</organism>
<dbReference type="OrthoDB" id="109999at2"/>
<evidence type="ECO:0000313" key="1">
    <source>
        <dbReference type="EMBL" id="ALN55773.1"/>
    </source>
</evidence>
<dbReference type="Gene3D" id="3.30.1330.230">
    <property type="match status" value="1"/>
</dbReference>